<evidence type="ECO:0000256" key="1">
    <source>
        <dbReference type="SAM" id="Coils"/>
    </source>
</evidence>
<dbReference type="OrthoDB" id="2449903at2759"/>
<evidence type="ECO:0000313" key="3">
    <source>
        <dbReference type="EMBL" id="OAQ26918.1"/>
    </source>
</evidence>
<feature type="region of interest" description="Disordered" evidence="2">
    <location>
        <begin position="159"/>
        <end position="223"/>
    </location>
</feature>
<name>A0A197JPN0_9FUNG</name>
<dbReference type="PANTHER" id="PTHR33324">
    <property type="entry name" value="EXPRESSED PROTEIN"/>
    <property type="match status" value="1"/>
</dbReference>
<gene>
    <name evidence="3" type="ORF">K457DRAFT_34212</name>
</gene>
<feature type="compositionally biased region" description="Low complexity" evidence="2">
    <location>
        <begin position="22"/>
        <end position="44"/>
    </location>
</feature>
<feature type="region of interest" description="Disordered" evidence="2">
    <location>
        <begin position="1"/>
        <end position="44"/>
    </location>
</feature>
<feature type="coiled-coil region" evidence="1">
    <location>
        <begin position="226"/>
        <end position="351"/>
    </location>
</feature>
<protein>
    <submittedName>
        <fullName evidence="3">Uncharacterized protein</fullName>
    </submittedName>
</protein>
<feature type="compositionally biased region" description="Polar residues" evidence="2">
    <location>
        <begin position="189"/>
        <end position="204"/>
    </location>
</feature>
<evidence type="ECO:0000256" key="2">
    <source>
        <dbReference type="SAM" id="MobiDB-lite"/>
    </source>
</evidence>
<dbReference type="EMBL" id="KV442062">
    <property type="protein sequence ID" value="OAQ26918.1"/>
    <property type="molecule type" value="Genomic_DNA"/>
</dbReference>
<feature type="compositionally biased region" description="Acidic residues" evidence="2">
    <location>
        <begin position="178"/>
        <end position="188"/>
    </location>
</feature>
<keyword evidence="4" id="KW-1185">Reference proteome</keyword>
<reference evidence="3 4" key="1">
    <citation type="submission" date="2016-05" db="EMBL/GenBank/DDBJ databases">
        <title>Genome sequencing reveals origins of a unique bacterial endosymbiosis in the earliest lineages of terrestrial Fungi.</title>
        <authorList>
            <consortium name="DOE Joint Genome Institute"/>
            <person name="Uehling J."/>
            <person name="Gryganskyi A."/>
            <person name="Hameed K."/>
            <person name="Tschaplinski T."/>
            <person name="Misztal P."/>
            <person name="Wu S."/>
            <person name="Desiro A."/>
            <person name="Vande Pol N."/>
            <person name="Du Z.-Y."/>
            <person name="Zienkiewicz A."/>
            <person name="Zienkiewicz K."/>
            <person name="Morin E."/>
            <person name="Tisserant E."/>
            <person name="Splivallo R."/>
            <person name="Hainaut M."/>
            <person name="Henrissat B."/>
            <person name="Ohm R."/>
            <person name="Kuo A."/>
            <person name="Yan J."/>
            <person name="Lipzen A."/>
            <person name="Nolan M."/>
            <person name="Labutti K."/>
            <person name="Barry K."/>
            <person name="Goldstein A."/>
            <person name="Labbe J."/>
            <person name="Schadt C."/>
            <person name="Tuskan G."/>
            <person name="Grigoriev I."/>
            <person name="Martin F."/>
            <person name="Vilgalys R."/>
            <person name="Bonito G."/>
        </authorList>
    </citation>
    <scope>NUCLEOTIDE SEQUENCE [LARGE SCALE GENOMIC DNA]</scope>
    <source>
        <strain evidence="3 4">AG-77</strain>
    </source>
</reference>
<organism evidence="3 4">
    <name type="scientific">Linnemannia elongata AG-77</name>
    <dbReference type="NCBI Taxonomy" id="1314771"/>
    <lineage>
        <taxon>Eukaryota</taxon>
        <taxon>Fungi</taxon>
        <taxon>Fungi incertae sedis</taxon>
        <taxon>Mucoromycota</taxon>
        <taxon>Mortierellomycotina</taxon>
        <taxon>Mortierellomycetes</taxon>
        <taxon>Mortierellales</taxon>
        <taxon>Mortierellaceae</taxon>
        <taxon>Linnemannia</taxon>
    </lineage>
</organism>
<sequence length="366" mass="41432">MSRQQQTGHLRQIAPSAAPVDSGRPSTRSSASPASSTPLLSAAESSSLAGLRASSFWTQEGMDTFFDWYTNPHNYERLRKKNPVAGQKQSDLHKEICRIVNNKHNTSWTPEQVKAKMAYVKRKYRDAVELNSSGEGPVLQKQEAICPLFLRLHTVLGGNLSANPPPPRQSGSKGEDLATSDDSEEESSNLETFDNQSDTDTNTDGRYVAEHPSKRQKTRGLASLDLQRSVDKMQQLANENKAALRAREQVVESRERELSEKLLRISDEASKRAEEARAQLRQELAAERAELRQERAAERAEFKKEMTFERAEIREERAALRQDIEDFKRDKAQFMKERDQLLSENSALKTELSCRVAIVNRHSHSR</sequence>
<dbReference type="AlphaFoldDB" id="A0A197JPN0"/>
<dbReference type="Proteomes" id="UP000078512">
    <property type="component" value="Unassembled WGS sequence"/>
</dbReference>
<evidence type="ECO:0000313" key="4">
    <source>
        <dbReference type="Proteomes" id="UP000078512"/>
    </source>
</evidence>
<keyword evidence="1" id="KW-0175">Coiled coil</keyword>
<accession>A0A197JPN0</accession>
<dbReference type="PANTHER" id="PTHR33324:SF2">
    <property type="entry name" value="MYB_SANT-LIKE DNA-BINDING DOMAIN-CONTAINING PROTEIN"/>
    <property type="match status" value="1"/>
</dbReference>
<proteinExistence type="predicted"/>